<feature type="domain" description="PhoD-like phosphatase metallophosphatase" evidence="1">
    <location>
        <begin position="135"/>
        <end position="476"/>
    </location>
</feature>
<dbReference type="Pfam" id="PF09423">
    <property type="entry name" value="PhoD"/>
    <property type="match status" value="1"/>
</dbReference>
<evidence type="ECO:0000259" key="1">
    <source>
        <dbReference type="Pfam" id="PF09423"/>
    </source>
</evidence>
<dbReference type="InterPro" id="IPR029052">
    <property type="entry name" value="Metallo-depent_PP-like"/>
</dbReference>
<dbReference type="PANTHER" id="PTHR43606:SF2">
    <property type="entry name" value="ALKALINE PHOSPHATASE FAMILY PROTEIN (AFU_ORTHOLOGUE AFUA_5G03860)"/>
    <property type="match status" value="1"/>
</dbReference>
<gene>
    <name evidence="3" type="ORF">LX64_01529</name>
</gene>
<dbReference type="AlphaFoldDB" id="A0A327QY20"/>
<feature type="domain" description="Phospholipase D N-terminal" evidence="2">
    <location>
        <begin position="34"/>
        <end position="122"/>
    </location>
</feature>
<dbReference type="Gene3D" id="2.60.40.380">
    <property type="entry name" value="Purple acid phosphatase-like, N-terminal"/>
    <property type="match status" value="1"/>
</dbReference>
<evidence type="ECO:0000313" key="4">
    <source>
        <dbReference type="Proteomes" id="UP000249547"/>
    </source>
</evidence>
<dbReference type="InterPro" id="IPR032093">
    <property type="entry name" value="PhoD_N"/>
</dbReference>
<dbReference type="Pfam" id="PF16655">
    <property type="entry name" value="PhoD_N"/>
    <property type="match status" value="1"/>
</dbReference>
<dbReference type="EMBL" id="QLLL01000002">
    <property type="protein sequence ID" value="RAJ08875.1"/>
    <property type="molecule type" value="Genomic_DNA"/>
</dbReference>
<reference evidence="3 4" key="1">
    <citation type="submission" date="2018-06" db="EMBL/GenBank/DDBJ databases">
        <title>Genomic Encyclopedia of Archaeal and Bacterial Type Strains, Phase II (KMG-II): from individual species to whole genera.</title>
        <authorList>
            <person name="Goeker M."/>
        </authorList>
    </citation>
    <scope>NUCLEOTIDE SEQUENCE [LARGE SCALE GENOMIC DNA]</scope>
    <source>
        <strain evidence="3 4">DSM 23857</strain>
    </source>
</reference>
<dbReference type="PANTHER" id="PTHR43606">
    <property type="entry name" value="PHOSPHATASE, PUTATIVE (AFU_ORTHOLOGUE AFUA_6G08710)-RELATED"/>
    <property type="match status" value="1"/>
</dbReference>
<dbReference type="InterPro" id="IPR052900">
    <property type="entry name" value="Phospholipid_Metab_Enz"/>
</dbReference>
<dbReference type="Gene3D" id="3.60.21.70">
    <property type="entry name" value="PhoD-like phosphatase"/>
    <property type="match status" value="1"/>
</dbReference>
<dbReference type="InterPro" id="IPR038607">
    <property type="entry name" value="PhoD-like_sf"/>
</dbReference>
<dbReference type="InterPro" id="IPR018946">
    <property type="entry name" value="PhoD-like_MPP"/>
</dbReference>
<accession>A0A327QY20</accession>
<organism evidence="3 4">
    <name type="scientific">Chitinophaga skermanii</name>
    <dbReference type="NCBI Taxonomy" id="331697"/>
    <lineage>
        <taxon>Bacteria</taxon>
        <taxon>Pseudomonadati</taxon>
        <taxon>Bacteroidota</taxon>
        <taxon>Chitinophagia</taxon>
        <taxon>Chitinophagales</taxon>
        <taxon>Chitinophagaceae</taxon>
        <taxon>Chitinophaga</taxon>
    </lineage>
</organism>
<dbReference type="SUPFAM" id="SSF56300">
    <property type="entry name" value="Metallo-dependent phosphatases"/>
    <property type="match status" value="1"/>
</dbReference>
<proteinExistence type="predicted"/>
<dbReference type="CDD" id="cd07389">
    <property type="entry name" value="MPP_PhoD"/>
    <property type="match status" value="1"/>
</dbReference>
<dbReference type="Proteomes" id="UP000249547">
    <property type="component" value="Unassembled WGS sequence"/>
</dbReference>
<sequence>MHMTISRREFIQYGVLLVPAPRMIAHIKSQYFQHGIASGDPLQDKVIIWTRITEKGTAKEKVYWEIALDEQFTRIQYAGNTSISQQSDYTVKVDVNGLSAGEQYFYRFKYRGQYSPIGKTKTLPNSVGINGMQVAVVSCNNWEDGYFNSFRFLSTKQDVDVVLHLGDYIYEYGTGEYGNPVVDRKNFPGHEIITLGDYRKRYAQYRTDIDLQALHASKPFIMIWDDHEIANDAYADGAKNHQSNEGDYQVRKQAAIQAYLEWLPVRARNAQEMRRSFTVGNDFQLLLTEQRATARTCQLRETDKAFFDSNRSLVGGSQLEWLCDELKASKATWKFIGNQVMFTGYKVKQGFKSPKVNDWWLGYPVEQKKLVDFLSNEQVQNVVFLTGDHHESFVLAMHKEDAYYTYKRTATEKPLAWEFLTPSITSRNGDRLSAEEIVTFEEMLHDKSVNPHLVYGDIKRHGYLLLDIYADRLLAQYCYVDNILTRDASETVLKAFELGVGDFVVREV</sequence>
<evidence type="ECO:0000259" key="2">
    <source>
        <dbReference type="Pfam" id="PF16655"/>
    </source>
</evidence>
<name>A0A327QY20_9BACT</name>
<comment type="caution">
    <text evidence="3">The sequence shown here is derived from an EMBL/GenBank/DDBJ whole genome shotgun (WGS) entry which is preliminary data.</text>
</comment>
<protein>
    <submittedName>
        <fullName evidence="3">Alkaline phosphatase D</fullName>
    </submittedName>
</protein>
<evidence type="ECO:0000313" key="3">
    <source>
        <dbReference type="EMBL" id="RAJ08875.1"/>
    </source>
</evidence>
<keyword evidence="4" id="KW-1185">Reference proteome</keyword>